<evidence type="ECO:0000313" key="2">
    <source>
        <dbReference type="Proteomes" id="UP000277811"/>
    </source>
</evidence>
<proteinExistence type="predicted"/>
<dbReference type="EMBL" id="UPPP01000030">
    <property type="protein sequence ID" value="VBB04817.1"/>
    <property type="molecule type" value="Genomic_DNA"/>
</dbReference>
<dbReference type="Proteomes" id="UP000277811">
    <property type="component" value="Unassembled WGS sequence"/>
</dbReference>
<dbReference type="AlphaFoldDB" id="A0A498R1W3"/>
<accession>A0A498R1W3</accession>
<reference evidence="1 2" key="1">
    <citation type="submission" date="2018-06" db="EMBL/GenBank/DDBJ databases">
        <authorList>
            <person name="Strepis N."/>
        </authorList>
    </citation>
    <scope>NUCLEOTIDE SEQUENCE [LARGE SCALE GENOMIC DNA]</scope>
    <source>
        <strain evidence="1">LUCI</strain>
    </source>
</reference>
<gene>
    <name evidence="1" type="ORF">LUCI_0021</name>
</gene>
<evidence type="ECO:0000313" key="1">
    <source>
        <dbReference type="EMBL" id="VBB04817.1"/>
    </source>
</evidence>
<name>A0A498R1W3_9FIRM</name>
<sequence>KRRPRVKLQTLIHAIDEESLKAAHNALSADKA</sequence>
<feature type="non-terminal residue" evidence="1">
    <location>
        <position position="32"/>
    </location>
</feature>
<protein>
    <submittedName>
        <fullName evidence="1">Uncharacterized protein</fullName>
    </submittedName>
</protein>
<keyword evidence="2" id="KW-1185">Reference proteome</keyword>
<organism evidence="1 2">
    <name type="scientific">Lucifera butyrica</name>
    <dbReference type="NCBI Taxonomy" id="1351585"/>
    <lineage>
        <taxon>Bacteria</taxon>
        <taxon>Bacillati</taxon>
        <taxon>Bacillota</taxon>
        <taxon>Negativicutes</taxon>
        <taxon>Veillonellales</taxon>
        <taxon>Veillonellaceae</taxon>
        <taxon>Lucifera</taxon>
    </lineage>
</organism>
<feature type="non-terminal residue" evidence="1">
    <location>
        <position position="1"/>
    </location>
</feature>